<evidence type="ECO:0000256" key="4">
    <source>
        <dbReference type="ARBA" id="ARBA00022679"/>
    </source>
</evidence>
<dbReference type="AlphaFoldDB" id="A0A2R5EVS6"/>
<dbReference type="GO" id="GO:0000155">
    <property type="term" value="F:phosphorelay sensor kinase activity"/>
    <property type="evidence" value="ECO:0007669"/>
    <property type="project" value="InterPro"/>
</dbReference>
<evidence type="ECO:0000259" key="11">
    <source>
        <dbReference type="PROSITE" id="PS50109"/>
    </source>
</evidence>
<dbReference type="Proteomes" id="UP000245202">
    <property type="component" value="Unassembled WGS sequence"/>
</dbReference>
<feature type="transmembrane region" description="Helical" evidence="10">
    <location>
        <begin position="368"/>
        <end position="390"/>
    </location>
</feature>
<dbReference type="Pfam" id="PF00512">
    <property type="entry name" value="HisKA"/>
    <property type="match status" value="1"/>
</dbReference>
<keyword evidence="7" id="KW-0067">ATP-binding</keyword>
<dbReference type="PANTHER" id="PTHR43547">
    <property type="entry name" value="TWO-COMPONENT HISTIDINE KINASE"/>
    <property type="match status" value="1"/>
</dbReference>
<sequence length="1037" mass="116214">MSNLSCMKTLRDYPLIKSAMLTILFLGLLLGFRWLWQEWNPIPEHPPIQQGVIDLGQWDFEQSPSMLLDGEWAFYPGQLEGTPVGEPRYVQVPGSWGEAMPDGEAYGSGTYKLTILLKEQPEQTYGFWIKRIEAASQVVVNGETQSEFGQLGLSKDQYKPSRWSYTATYSNDDGKDSIELLIRVSNYDNPVRGGIVVPIRFGSQAAIDGERWYSIGFQLFTFVILMLHGIYAIILYIFNRKQYAFLVFFMMMLSSALSIITIHDKLILHWLPVNYTWVVKLGSISYVMLTYFMLMLTRIFSGSVSDGRLFRLFSWLFVAYVITIMVLPIDTVHYLSSLRVGLFFYVVPVVWFLYLIGKMVVNNHSGAIFLLLSAIGVISSIVWGLLNTYGMNYTEYYPFDVIAAIIGFSSYWFKLYFRNAAENAKLNEQLRQSDKLKDQFLAHTSHELRTPIHGIINIAQTVALRERQSIEDRSYKDMELLITIGRRMSHLIEDLLDLVRLKEKHVVLQMRPIPLQSIAEGVIGMLGYLVEQKPVKLASRIPDSFPVVMADEKRLAQILFNLIHNGIKYTEKGEVFVEAAIIQGRAVVSVTDTGAGMDEATLARVFLPYEQGHSDNGGIGLGLSICKQLVELHGGTLTARSRPGKGTEFQFSLPLADSQSPDGTEDPSVAAQPWNHVLGAGESPLLAHEENGSWIELAPPEMGTHGVKQNILAIDDDPVNLQVLAGILGNDSYTITTAANASEALELLENGQWDLVISDVMMPGMSGYELTKAIRERYSISELPVLLLTARSQQADIYAGFSAGANDYLTKPVDALELKYRVWSLTTLKRSVTERLRLEAAYLQAQIHPHFLFNTLNSILALSDIDPDKMRKLAEAFTSYLRISFNFLNAGEMVPFAHELKLVRSYLYIEQERFGSLLSVEWEIDANIDLMLPPLSLQPIVENAVKHGALSRAEGGTVVIRIIRRGQDTLFEVKDNGKGMTQQDADNLLQHVFGGTGGIGIANTNRRLAQRYRQGLTIVSVPGTGTTVSFAIPMEQQ</sequence>
<evidence type="ECO:0000256" key="2">
    <source>
        <dbReference type="ARBA" id="ARBA00012438"/>
    </source>
</evidence>
<gene>
    <name evidence="13" type="ORF">PAT3040_05408</name>
</gene>
<keyword evidence="10" id="KW-0472">Membrane</keyword>
<feature type="domain" description="Histidine kinase" evidence="11">
    <location>
        <begin position="443"/>
        <end position="657"/>
    </location>
</feature>
<keyword evidence="8" id="KW-0902">Two-component regulatory system</keyword>
<dbReference type="InterPro" id="IPR003661">
    <property type="entry name" value="HisK_dim/P_dom"/>
</dbReference>
<comment type="catalytic activity">
    <reaction evidence="1">
        <text>ATP + protein L-histidine = ADP + protein N-phospho-L-histidine.</text>
        <dbReference type="EC" id="2.7.13.3"/>
    </reaction>
</comment>
<evidence type="ECO:0000313" key="14">
    <source>
        <dbReference type="Proteomes" id="UP000245202"/>
    </source>
</evidence>
<dbReference type="SUPFAM" id="SSF47384">
    <property type="entry name" value="Homodimeric domain of signal transducing histidine kinase"/>
    <property type="match status" value="1"/>
</dbReference>
<accession>A0A2R5EVS6</accession>
<proteinExistence type="predicted"/>
<dbReference type="Gene3D" id="1.10.287.130">
    <property type="match status" value="1"/>
</dbReference>
<dbReference type="InterPro" id="IPR036890">
    <property type="entry name" value="HATPase_C_sf"/>
</dbReference>
<dbReference type="SUPFAM" id="SSF49785">
    <property type="entry name" value="Galactose-binding domain-like"/>
    <property type="match status" value="1"/>
</dbReference>
<feature type="transmembrane region" description="Helical" evidence="10">
    <location>
        <begin position="309"/>
        <end position="329"/>
    </location>
</feature>
<protein>
    <recommendedName>
        <fullName evidence="2">histidine kinase</fullName>
        <ecNumber evidence="2">2.7.13.3</ecNumber>
    </recommendedName>
</protein>
<dbReference type="Pfam" id="PF02518">
    <property type="entry name" value="HATPase_c"/>
    <property type="match status" value="2"/>
</dbReference>
<dbReference type="EMBL" id="BDQX01000339">
    <property type="protein sequence ID" value="GBG10657.1"/>
    <property type="molecule type" value="Genomic_DNA"/>
</dbReference>
<dbReference type="GO" id="GO:0005524">
    <property type="term" value="F:ATP binding"/>
    <property type="evidence" value="ECO:0007669"/>
    <property type="project" value="UniProtKB-KW"/>
</dbReference>
<dbReference type="CDD" id="cd17574">
    <property type="entry name" value="REC_OmpR"/>
    <property type="match status" value="1"/>
</dbReference>
<keyword evidence="14" id="KW-1185">Reference proteome</keyword>
<evidence type="ECO:0000256" key="3">
    <source>
        <dbReference type="ARBA" id="ARBA00022553"/>
    </source>
</evidence>
<evidence type="ECO:0000256" key="9">
    <source>
        <dbReference type="PROSITE-ProRule" id="PRU00169"/>
    </source>
</evidence>
<dbReference type="PRINTS" id="PR00344">
    <property type="entry name" value="BCTRLSENSOR"/>
</dbReference>
<dbReference type="InterPro" id="IPR010559">
    <property type="entry name" value="Sig_transdc_His_kin_internal"/>
</dbReference>
<dbReference type="InterPro" id="IPR008979">
    <property type="entry name" value="Galactose-bd-like_sf"/>
</dbReference>
<dbReference type="SMART" id="SM00388">
    <property type="entry name" value="HisKA"/>
    <property type="match status" value="1"/>
</dbReference>
<dbReference type="EC" id="2.7.13.3" evidence="2"/>
<evidence type="ECO:0000256" key="8">
    <source>
        <dbReference type="ARBA" id="ARBA00023012"/>
    </source>
</evidence>
<dbReference type="SMART" id="SM00448">
    <property type="entry name" value="REC"/>
    <property type="match status" value="1"/>
</dbReference>
<dbReference type="CDD" id="cd00082">
    <property type="entry name" value="HisKA"/>
    <property type="match status" value="1"/>
</dbReference>
<dbReference type="SUPFAM" id="SSF52172">
    <property type="entry name" value="CheY-like"/>
    <property type="match status" value="1"/>
</dbReference>
<feature type="transmembrane region" description="Helical" evidence="10">
    <location>
        <begin position="335"/>
        <end position="356"/>
    </location>
</feature>
<organism evidence="13 14">
    <name type="scientific">Paenibacillus agaridevorans</name>
    <dbReference type="NCBI Taxonomy" id="171404"/>
    <lineage>
        <taxon>Bacteria</taxon>
        <taxon>Bacillati</taxon>
        <taxon>Bacillota</taxon>
        <taxon>Bacilli</taxon>
        <taxon>Bacillales</taxon>
        <taxon>Paenibacillaceae</taxon>
        <taxon>Paenibacillus</taxon>
    </lineage>
</organism>
<keyword evidence="10" id="KW-0812">Transmembrane</keyword>
<dbReference type="InterPro" id="IPR036097">
    <property type="entry name" value="HisK_dim/P_sf"/>
</dbReference>
<dbReference type="Gene3D" id="3.30.565.10">
    <property type="entry name" value="Histidine kinase-like ATPase, C-terminal domain"/>
    <property type="match status" value="2"/>
</dbReference>
<feature type="modified residue" description="4-aspartylphosphate" evidence="9">
    <location>
        <position position="759"/>
    </location>
</feature>
<dbReference type="PROSITE" id="PS50109">
    <property type="entry name" value="HIS_KIN"/>
    <property type="match status" value="2"/>
</dbReference>
<dbReference type="InterPro" id="IPR003594">
    <property type="entry name" value="HATPase_dom"/>
</dbReference>
<dbReference type="SMART" id="SM00387">
    <property type="entry name" value="HATPase_c"/>
    <property type="match status" value="2"/>
</dbReference>
<dbReference type="InterPro" id="IPR005467">
    <property type="entry name" value="His_kinase_dom"/>
</dbReference>
<evidence type="ECO:0000256" key="1">
    <source>
        <dbReference type="ARBA" id="ARBA00000085"/>
    </source>
</evidence>
<dbReference type="GO" id="GO:0016020">
    <property type="term" value="C:membrane"/>
    <property type="evidence" value="ECO:0007669"/>
    <property type="project" value="InterPro"/>
</dbReference>
<comment type="caution">
    <text evidence="13">The sequence shown here is derived from an EMBL/GenBank/DDBJ whole genome shotgun (WGS) entry which is preliminary data.</text>
</comment>
<dbReference type="Pfam" id="PF06580">
    <property type="entry name" value="His_kinase"/>
    <property type="match status" value="1"/>
</dbReference>
<dbReference type="InterPro" id="IPR011006">
    <property type="entry name" value="CheY-like_superfamily"/>
</dbReference>
<keyword evidence="3 9" id="KW-0597">Phosphoprotein</keyword>
<keyword evidence="10" id="KW-1133">Transmembrane helix</keyword>
<dbReference type="SUPFAM" id="SSF55874">
    <property type="entry name" value="ATPase domain of HSP90 chaperone/DNA topoisomerase II/histidine kinase"/>
    <property type="match status" value="2"/>
</dbReference>
<dbReference type="InterPro" id="IPR004358">
    <property type="entry name" value="Sig_transdc_His_kin-like_C"/>
</dbReference>
<dbReference type="InterPro" id="IPR011623">
    <property type="entry name" value="7TMR_DISM_rcpt_extracell_dom1"/>
</dbReference>
<feature type="transmembrane region" description="Helical" evidence="10">
    <location>
        <begin position="212"/>
        <end position="236"/>
    </location>
</feature>
<reference evidence="13 14" key="1">
    <citation type="submission" date="2017-08" db="EMBL/GenBank/DDBJ databases">
        <title>Substantial Increase in Enzyme Production by Combined Drug-Resistance Mutations in Paenibacillus agaridevorans.</title>
        <authorList>
            <person name="Tanaka Y."/>
            <person name="Funane K."/>
            <person name="Hosaka T."/>
            <person name="Shiwa Y."/>
            <person name="Fujita N."/>
            <person name="Miyazaki T."/>
            <person name="Yoshikawa H."/>
            <person name="Murakami K."/>
            <person name="Kasahara K."/>
            <person name="Inaoka T."/>
            <person name="Hiraga Y."/>
            <person name="Ochi K."/>
        </authorList>
    </citation>
    <scope>NUCLEOTIDE SEQUENCE [LARGE SCALE GENOMIC DNA]</scope>
    <source>
        <strain evidence="13 14">T-3040</strain>
    </source>
</reference>
<dbReference type="PANTHER" id="PTHR43547:SF2">
    <property type="entry name" value="HYBRID SIGNAL TRANSDUCTION HISTIDINE KINASE C"/>
    <property type="match status" value="1"/>
</dbReference>
<dbReference type="Pfam" id="PF07695">
    <property type="entry name" value="7TMR-DISM_7TM"/>
    <property type="match status" value="1"/>
</dbReference>
<evidence type="ECO:0000256" key="5">
    <source>
        <dbReference type="ARBA" id="ARBA00022741"/>
    </source>
</evidence>
<name>A0A2R5EVS6_9BACL</name>
<feature type="transmembrane region" description="Helical" evidence="10">
    <location>
        <begin position="243"/>
        <end position="263"/>
    </location>
</feature>
<dbReference type="Gene3D" id="2.60.120.260">
    <property type="entry name" value="Galactose-binding domain-like"/>
    <property type="match status" value="1"/>
</dbReference>
<dbReference type="RefSeq" id="WP_258235177.1">
    <property type="nucleotide sequence ID" value="NZ_BDQX01000339.1"/>
</dbReference>
<keyword evidence="6 13" id="KW-0418">Kinase</keyword>
<evidence type="ECO:0000313" key="13">
    <source>
        <dbReference type="EMBL" id="GBG10657.1"/>
    </source>
</evidence>
<evidence type="ECO:0000256" key="6">
    <source>
        <dbReference type="ARBA" id="ARBA00022777"/>
    </source>
</evidence>
<feature type="transmembrane region" description="Helical" evidence="10">
    <location>
        <begin position="275"/>
        <end position="297"/>
    </location>
</feature>
<dbReference type="Pfam" id="PF00072">
    <property type="entry name" value="Response_reg"/>
    <property type="match status" value="1"/>
</dbReference>
<feature type="domain" description="Histidine kinase" evidence="11">
    <location>
        <begin position="937"/>
        <end position="1036"/>
    </location>
</feature>
<feature type="domain" description="Response regulatory" evidence="12">
    <location>
        <begin position="710"/>
        <end position="826"/>
    </location>
</feature>
<keyword evidence="5" id="KW-0547">Nucleotide-binding</keyword>
<keyword evidence="4" id="KW-0808">Transferase</keyword>
<dbReference type="Gene3D" id="3.40.50.2300">
    <property type="match status" value="1"/>
</dbReference>
<evidence type="ECO:0000259" key="12">
    <source>
        <dbReference type="PROSITE" id="PS50110"/>
    </source>
</evidence>
<dbReference type="PROSITE" id="PS50110">
    <property type="entry name" value="RESPONSE_REGULATORY"/>
    <property type="match status" value="1"/>
</dbReference>
<dbReference type="InterPro" id="IPR001789">
    <property type="entry name" value="Sig_transdc_resp-reg_receiver"/>
</dbReference>
<evidence type="ECO:0000256" key="7">
    <source>
        <dbReference type="ARBA" id="ARBA00022840"/>
    </source>
</evidence>
<evidence type="ECO:0000256" key="10">
    <source>
        <dbReference type="SAM" id="Phobius"/>
    </source>
</evidence>